<evidence type="ECO:0000259" key="5">
    <source>
        <dbReference type="SMART" id="SM00829"/>
    </source>
</evidence>
<proteinExistence type="inferred from homology"/>
<comment type="similarity">
    <text evidence="4">Belongs to the zinc-containing alcohol dehydrogenase family.</text>
</comment>
<dbReference type="SMART" id="SM00829">
    <property type="entry name" value="PKS_ER"/>
    <property type="match status" value="1"/>
</dbReference>
<comment type="cofactor">
    <cofactor evidence="4">
        <name>Zn(2+)</name>
        <dbReference type="ChEBI" id="CHEBI:29105"/>
    </cofactor>
</comment>
<keyword evidence="1 4" id="KW-0479">Metal-binding</keyword>
<dbReference type="InterPro" id="IPR036291">
    <property type="entry name" value="NAD(P)-bd_dom_sf"/>
</dbReference>
<organism evidence="6 7">
    <name type="scientific">Buttiauxella warmboldiae</name>
    <dbReference type="NCBI Taxonomy" id="82993"/>
    <lineage>
        <taxon>Bacteria</taxon>
        <taxon>Pseudomonadati</taxon>
        <taxon>Pseudomonadota</taxon>
        <taxon>Gammaproteobacteria</taxon>
        <taxon>Enterobacterales</taxon>
        <taxon>Enterobacteriaceae</taxon>
        <taxon>Buttiauxella</taxon>
    </lineage>
</organism>
<dbReference type="CDD" id="cd08235">
    <property type="entry name" value="iditol_2_DH_like"/>
    <property type="match status" value="1"/>
</dbReference>
<feature type="domain" description="Enoyl reductase (ER)" evidence="5">
    <location>
        <begin position="9"/>
        <end position="340"/>
    </location>
</feature>
<dbReference type="Gene3D" id="3.90.180.10">
    <property type="entry name" value="Medium-chain alcohol dehydrogenases, catalytic domain"/>
    <property type="match status" value="1"/>
</dbReference>
<dbReference type="Gene3D" id="3.40.50.720">
    <property type="entry name" value="NAD(P)-binding Rossmann-like Domain"/>
    <property type="match status" value="1"/>
</dbReference>
<dbReference type="InterPro" id="IPR011032">
    <property type="entry name" value="GroES-like_sf"/>
</dbReference>
<keyword evidence="7" id="KW-1185">Reference proteome</keyword>
<dbReference type="InterPro" id="IPR020843">
    <property type="entry name" value="ER"/>
</dbReference>
<dbReference type="OrthoDB" id="9773078at2"/>
<dbReference type="PANTHER" id="PTHR43401">
    <property type="entry name" value="L-THREONINE 3-DEHYDROGENASE"/>
    <property type="match status" value="1"/>
</dbReference>
<dbReference type="RefSeq" id="WP_124023464.1">
    <property type="nucleotide sequence ID" value="NZ_RPOH01000023.1"/>
</dbReference>
<evidence type="ECO:0000256" key="1">
    <source>
        <dbReference type="ARBA" id="ARBA00022723"/>
    </source>
</evidence>
<dbReference type="EMBL" id="RPOH01000023">
    <property type="protein sequence ID" value="RPH29092.1"/>
    <property type="molecule type" value="Genomic_DNA"/>
</dbReference>
<evidence type="ECO:0000256" key="2">
    <source>
        <dbReference type="ARBA" id="ARBA00022833"/>
    </source>
</evidence>
<comment type="caution">
    <text evidence="6">The sequence shown here is derived from an EMBL/GenBank/DDBJ whole genome shotgun (WGS) entry which is preliminary data.</text>
</comment>
<evidence type="ECO:0000256" key="4">
    <source>
        <dbReference type="RuleBase" id="RU361277"/>
    </source>
</evidence>
<evidence type="ECO:0000313" key="7">
    <source>
        <dbReference type="Proteomes" id="UP000268615"/>
    </source>
</evidence>
<dbReference type="PANTHER" id="PTHR43401:SF2">
    <property type="entry name" value="L-THREONINE 3-DEHYDROGENASE"/>
    <property type="match status" value="1"/>
</dbReference>
<dbReference type="InterPro" id="IPR050129">
    <property type="entry name" value="Zn_alcohol_dh"/>
</dbReference>
<dbReference type="AlphaFoldDB" id="A0A3N5EDH6"/>
<accession>A0A3N5EDH6</accession>
<dbReference type="InterPro" id="IPR013154">
    <property type="entry name" value="ADH-like_N"/>
</dbReference>
<dbReference type="GO" id="GO:0016616">
    <property type="term" value="F:oxidoreductase activity, acting on the CH-OH group of donors, NAD or NADP as acceptor"/>
    <property type="evidence" value="ECO:0007669"/>
    <property type="project" value="UniProtKB-ARBA"/>
</dbReference>
<sequence length="344" mass="37926">MKASVYYSKNDIRYQDIEQPEIGDGDILIKMKSCGLCGTDIHKAQHQTVTGPIILGHEVAGEVVKIGKNVIRYGVGERVVTAIHVPCFNCHYCDRGYFTMCDQFKKTNLEPGGFSEYIRIPQLHVEHLTHRIIPELDWDRAAMIEPVACCLHGLKSANIHAKDSVLVMGSGTIGLVSAQLAALKGASTVIVSDLSRYKRELALKLGINHAINPAEEDLEQRVSEITAGKGVDVVIIAAGVSSLVTQAVNVVRRGGRVIVFSPFDNNPVVEIDASRLFRDEISIIGTYSLTPYEMKEAIEIVEKEKINVRDMITHTWPLSDMHEAIEFAANPANDVLKVIIKAEE</sequence>
<dbReference type="GO" id="GO:0008270">
    <property type="term" value="F:zinc ion binding"/>
    <property type="evidence" value="ECO:0007669"/>
    <property type="project" value="InterPro"/>
</dbReference>
<dbReference type="SUPFAM" id="SSF50129">
    <property type="entry name" value="GroES-like"/>
    <property type="match status" value="1"/>
</dbReference>
<name>A0A3N5EDH6_9ENTR</name>
<dbReference type="Pfam" id="PF08240">
    <property type="entry name" value="ADH_N"/>
    <property type="match status" value="1"/>
</dbReference>
<dbReference type="PROSITE" id="PS00059">
    <property type="entry name" value="ADH_ZINC"/>
    <property type="match status" value="1"/>
</dbReference>
<dbReference type="Proteomes" id="UP000268615">
    <property type="component" value="Unassembled WGS sequence"/>
</dbReference>
<dbReference type="SUPFAM" id="SSF51735">
    <property type="entry name" value="NAD(P)-binding Rossmann-fold domains"/>
    <property type="match status" value="1"/>
</dbReference>
<reference evidence="6 7" key="1">
    <citation type="submission" date="2018-11" db="EMBL/GenBank/DDBJ databases">
        <title>Draft genome sequence of Buttiauxella warmboldiae CCUG 35512.</title>
        <authorList>
            <person name="Salva-Serra F."/>
            <person name="Marathe N."/>
            <person name="Moore E."/>
            <person name="Svensson L."/>
            <person name="Engstrom-Jakobsson H."/>
        </authorList>
    </citation>
    <scope>NUCLEOTIDE SEQUENCE [LARGE SCALE GENOMIC DNA]</scope>
    <source>
        <strain evidence="6 7">CCUG 35512</strain>
    </source>
</reference>
<dbReference type="Pfam" id="PF00107">
    <property type="entry name" value="ADH_zinc_N"/>
    <property type="match status" value="1"/>
</dbReference>
<keyword evidence="3" id="KW-0560">Oxidoreductase</keyword>
<gene>
    <name evidence="6" type="ORF">EHN07_07020</name>
</gene>
<evidence type="ECO:0000256" key="3">
    <source>
        <dbReference type="ARBA" id="ARBA00023002"/>
    </source>
</evidence>
<evidence type="ECO:0000313" key="6">
    <source>
        <dbReference type="EMBL" id="RPH29092.1"/>
    </source>
</evidence>
<dbReference type="InterPro" id="IPR013149">
    <property type="entry name" value="ADH-like_C"/>
</dbReference>
<keyword evidence="2 4" id="KW-0862">Zinc</keyword>
<protein>
    <submittedName>
        <fullName evidence="6">L-iditol 2-dehydrogenase</fullName>
    </submittedName>
</protein>
<dbReference type="InterPro" id="IPR002328">
    <property type="entry name" value="ADH_Zn_CS"/>
</dbReference>